<evidence type="ECO:0000313" key="2">
    <source>
        <dbReference type="Proteomes" id="UP000239720"/>
    </source>
</evidence>
<proteinExistence type="predicted"/>
<gene>
    <name evidence="1" type="ORF">B9R14_01255</name>
</gene>
<dbReference type="RefSeq" id="WP_003511669.1">
    <property type="nucleotide sequence ID" value="NZ_NEMB01000003.1"/>
</dbReference>
<reference evidence="1 2" key="1">
    <citation type="journal article" date="2018" name="Syst. Appl. Microbiol.">
        <title>Characterization and high-quality draft genome sequence of Herbivorax saccincola A7, an anaerobic, alkaliphilic, thermophilic, cellulolytic, and xylanolytic bacterium.</title>
        <authorList>
            <person name="Aikawa S."/>
            <person name="Baramee S."/>
            <person name="Sermsathanaswadi J."/>
            <person name="Thianheng P."/>
            <person name="Tachaapaikoon C."/>
            <person name="Shikata A."/>
            <person name="Waeonukul R."/>
            <person name="Pason P."/>
            <person name="Ratanakhanokchai K."/>
            <person name="Kosugi A."/>
        </authorList>
    </citation>
    <scope>NUCLEOTIDE SEQUENCE [LARGE SCALE GENOMIC DNA]</scope>
    <source>
        <strain evidence="1 2">A7</strain>
    </source>
</reference>
<dbReference type="EMBL" id="NEMB01000003">
    <property type="protein sequence ID" value="PQQ65527.1"/>
    <property type="molecule type" value="Genomic_DNA"/>
</dbReference>
<name>A0A2S8R6W4_9FIRM</name>
<dbReference type="Proteomes" id="UP000239720">
    <property type="component" value="Unassembled WGS sequence"/>
</dbReference>
<dbReference type="OrthoDB" id="3806873at2"/>
<comment type="caution">
    <text evidence="1">The sequence shown here is derived from an EMBL/GenBank/DDBJ whole genome shotgun (WGS) entry which is preliminary data.</text>
</comment>
<dbReference type="GeneID" id="35804633"/>
<organism evidence="1 2">
    <name type="scientific">Acetivibrio saccincola</name>
    <dbReference type="NCBI Taxonomy" id="1677857"/>
    <lineage>
        <taxon>Bacteria</taxon>
        <taxon>Bacillati</taxon>
        <taxon>Bacillota</taxon>
        <taxon>Clostridia</taxon>
        <taxon>Eubacteriales</taxon>
        <taxon>Oscillospiraceae</taxon>
        <taxon>Acetivibrio</taxon>
    </lineage>
</organism>
<accession>A0A2S8R6W4</accession>
<sequence>MEILRKNRINEPCIKLNTHSIANKIYATENYIIGIPTDHPDEISDAFTKSVAALLAKSNGIRTPELICFDDSYTIKALDKKLHKIGKAEDGACNLILDMLRLLRLAKDLF</sequence>
<dbReference type="AlphaFoldDB" id="A0A2S8R6W4"/>
<protein>
    <submittedName>
        <fullName evidence="1">Uncharacterized protein</fullName>
    </submittedName>
</protein>
<evidence type="ECO:0000313" key="1">
    <source>
        <dbReference type="EMBL" id="PQQ65527.1"/>
    </source>
</evidence>